<accession>A0A2H3JQM6</accession>
<feature type="compositionally biased region" description="Polar residues" evidence="1">
    <location>
        <begin position="497"/>
        <end position="507"/>
    </location>
</feature>
<gene>
    <name evidence="2" type="ORF">WOLCODRAFT_162057</name>
</gene>
<keyword evidence="3" id="KW-1185">Reference proteome</keyword>
<dbReference type="Gene3D" id="4.10.240.10">
    <property type="entry name" value="Zn(2)-C6 fungal-type DNA-binding domain"/>
    <property type="match status" value="1"/>
</dbReference>
<dbReference type="GO" id="GO:0000981">
    <property type="term" value="F:DNA-binding transcription factor activity, RNA polymerase II-specific"/>
    <property type="evidence" value="ECO:0007669"/>
    <property type="project" value="InterPro"/>
</dbReference>
<feature type="compositionally biased region" description="Basic and acidic residues" evidence="1">
    <location>
        <begin position="699"/>
        <end position="716"/>
    </location>
</feature>
<name>A0A2H3JQM6_WOLCO</name>
<feature type="region of interest" description="Disordered" evidence="1">
    <location>
        <begin position="1"/>
        <end position="125"/>
    </location>
</feature>
<feature type="compositionally biased region" description="Low complexity" evidence="1">
    <location>
        <begin position="552"/>
        <end position="564"/>
    </location>
</feature>
<dbReference type="OrthoDB" id="39175at2759"/>
<evidence type="ECO:0000313" key="2">
    <source>
        <dbReference type="EMBL" id="PCH40058.1"/>
    </source>
</evidence>
<feature type="region of interest" description="Disordered" evidence="1">
    <location>
        <begin position="691"/>
        <end position="743"/>
    </location>
</feature>
<dbReference type="EMBL" id="KB468053">
    <property type="protein sequence ID" value="PCH40058.1"/>
    <property type="molecule type" value="Genomic_DNA"/>
</dbReference>
<dbReference type="CDD" id="cd00067">
    <property type="entry name" value="GAL4"/>
    <property type="match status" value="1"/>
</dbReference>
<reference evidence="2 3" key="1">
    <citation type="journal article" date="2012" name="Science">
        <title>The Paleozoic origin of enzymatic lignin decomposition reconstructed from 31 fungal genomes.</title>
        <authorList>
            <person name="Floudas D."/>
            <person name="Binder M."/>
            <person name="Riley R."/>
            <person name="Barry K."/>
            <person name="Blanchette R.A."/>
            <person name="Henrissat B."/>
            <person name="Martinez A.T."/>
            <person name="Otillar R."/>
            <person name="Spatafora J.W."/>
            <person name="Yadav J.S."/>
            <person name="Aerts A."/>
            <person name="Benoit I."/>
            <person name="Boyd A."/>
            <person name="Carlson A."/>
            <person name="Copeland A."/>
            <person name="Coutinho P.M."/>
            <person name="de Vries R.P."/>
            <person name="Ferreira P."/>
            <person name="Findley K."/>
            <person name="Foster B."/>
            <person name="Gaskell J."/>
            <person name="Glotzer D."/>
            <person name="Gorecki P."/>
            <person name="Heitman J."/>
            <person name="Hesse C."/>
            <person name="Hori C."/>
            <person name="Igarashi K."/>
            <person name="Jurgens J.A."/>
            <person name="Kallen N."/>
            <person name="Kersten P."/>
            <person name="Kohler A."/>
            <person name="Kuees U."/>
            <person name="Kumar T.K.A."/>
            <person name="Kuo A."/>
            <person name="LaButti K."/>
            <person name="Larrondo L.F."/>
            <person name="Lindquist E."/>
            <person name="Ling A."/>
            <person name="Lombard V."/>
            <person name="Lucas S."/>
            <person name="Lundell T."/>
            <person name="Martin R."/>
            <person name="McLaughlin D.J."/>
            <person name="Morgenstern I."/>
            <person name="Morin E."/>
            <person name="Murat C."/>
            <person name="Nagy L.G."/>
            <person name="Nolan M."/>
            <person name="Ohm R.A."/>
            <person name="Patyshakuliyeva A."/>
            <person name="Rokas A."/>
            <person name="Ruiz-Duenas F.J."/>
            <person name="Sabat G."/>
            <person name="Salamov A."/>
            <person name="Samejima M."/>
            <person name="Schmutz J."/>
            <person name="Slot J.C."/>
            <person name="St John F."/>
            <person name="Stenlid J."/>
            <person name="Sun H."/>
            <person name="Sun S."/>
            <person name="Syed K."/>
            <person name="Tsang A."/>
            <person name="Wiebenga A."/>
            <person name="Young D."/>
            <person name="Pisabarro A."/>
            <person name="Eastwood D.C."/>
            <person name="Martin F."/>
            <person name="Cullen D."/>
            <person name="Grigoriev I.V."/>
            <person name="Hibbett D.S."/>
        </authorList>
    </citation>
    <scope>NUCLEOTIDE SEQUENCE [LARGE SCALE GENOMIC DNA]</scope>
    <source>
        <strain evidence="2 3">MD-104</strain>
    </source>
</reference>
<evidence type="ECO:0000313" key="3">
    <source>
        <dbReference type="Proteomes" id="UP000218811"/>
    </source>
</evidence>
<dbReference type="STRING" id="742152.A0A2H3JQM6"/>
<protein>
    <recommendedName>
        <fullName evidence="4">Zn(2)-C6 fungal-type domain-containing protein</fullName>
    </recommendedName>
</protein>
<evidence type="ECO:0000256" key="1">
    <source>
        <dbReference type="SAM" id="MobiDB-lite"/>
    </source>
</evidence>
<feature type="compositionally biased region" description="Basic and acidic residues" evidence="1">
    <location>
        <begin position="577"/>
        <end position="586"/>
    </location>
</feature>
<organism evidence="2 3">
    <name type="scientific">Wolfiporia cocos (strain MD-104)</name>
    <name type="common">Brown rot fungus</name>
    <dbReference type="NCBI Taxonomy" id="742152"/>
    <lineage>
        <taxon>Eukaryota</taxon>
        <taxon>Fungi</taxon>
        <taxon>Dikarya</taxon>
        <taxon>Basidiomycota</taxon>
        <taxon>Agaricomycotina</taxon>
        <taxon>Agaricomycetes</taxon>
        <taxon>Polyporales</taxon>
        <taxon>Phaeolaceae</taxon>
        <taxon>Wolfiporia</taxon>
    </lineage>
</organism>
<dbReference type="AlphaFoldDB" id="A0A2H3JQM6"/>
<dbReference type="InterPro" id="IPR036864">
    <property type="entry name" value="Zn2-C6_fun-type_DNA-bd_sf"/>
</dbReference>
<dbReference type="GO" id="GO:0008270">
    <property type="term" value="F:zinc ion binding"/>
    <property type="evidence" value="ECO:0007669"/>
    <property type="project" value="InterPro"/>
</dbReference>
<sequence length="827" mass="90961">MQPERNPEQRQSSLPSSLHHALVNAPQEQRTRSGRLGTLEAPEDAEGDPLGPPQPSYAPRASFLPAELSVRPTLTTANFDDANASGSGSSQSHTPPPEDADRRAHARGPRPGAPVLLPPPPVVSEYAGSTDPARYAAAYAHQAPAYSYTYPPPPRMGQWQLGEAGPSTYAQQPYGYGRRQYYSPPRAAYFPVHQPHPHRPHETDPKHTHQTLAIQRIFTNIRYPPHPVALESSRSKVLLPNTAAEQLTQPVQNVGGGVPRASGKGRQTPLMPPTHTLSDEQPTQRFTRIPRCTETAYSSIRIPGIHQGMLLAERSVDLFPRPDLAPCQATLPVQNPLTHADDHPYRSFNPLPPQNWRRDAEAAPVHLPAIEHLPGPHPYMLQGPAQVGGIARSTGVPQPHADPRRRHPWLPPQVSQAPFRSQTIPPHWIAEGSSRGHLDVPTLNPLPPQGQSNVPILSPIPPLGQSDVPAFNPIPPRHEDLEGPEQASFSPLPPQYSIFNPASASRETLSRAPPPSYSEDRPQENSRKRRRRQDSSDLEETSYQVDELPEYSLPSSSTLRRLPTAGASVDEDDDSDHSEYEREKSQEPGADEDPSSVASHGKIFTWTAPPDLVPAQKRRRLRKTEIACDFCRSEWNAACMPIYAVLNYSSSPYWITRLLRTERKLRCDGKRPMCQQCNKRKNVVCQYEAFPRRRGPGKNPEKKSAKKPKEAEKAKEAAASAKAGTQDGSEDPPAAAGEAATVQFPPSTVTLQAEFALQVDPGQINARLVQQYPGRGYYGDHRVPGGARNIELDDEFRALVAGLHPPPARDGDEDEDEAADKSGDAAR</sequence>
<feature type="region of interest" description="Disordered" evidence="1">
    <location>
        <begin position="389"/>
        <end position="598"/>
    </location>
</feature>
<dbReference type="InterPro" id="IPR001138">
    <property type="entry name" value="Zn2Cys6_DnaBD"/>
</dbReference>
<evidence type="ECO:0008006" key="4">
    <source>
        <dbReference type="Google" id="ProtNLM"/>
    </source>
</evidence>
<dbReference type="Proteomes" id="UP000218811">
    <property type="component" value="Unassembled WGS sequence"/>
</dbReference>
<proteinExistence type="predicted"/>
<feature type="compositionally biased region" description="Polar residues" evidence="1">
    <location>
        <begin position="413"/>
        <end position="424"/>
    </location>
</feature>
<feature type="compositionally biased region" description="Polar residues" evidence="1">
    <location>
        <begin position="72"/>
        <end position="93"/>
    </location>
</feature>
<feature type="region of interest" description="Disordered" evidence="1">
    <location>
        <begin position="801"/>
        <end position="827"/>
    </location>
</feature>
<feature type="region of interest" description="Disordered" evidence="1">
    <location>
        <begin position="252"/>
        <end position="282"/>
    </location>
</feature>